<reference evidence="2" key="1">
    <citation type="journal article" date="2014" name="Proc. Natl. Acad. Sci. U.S.A.">
        <title>Extensive sampling of basidiomycete genomes demonstrates inadequacy of the white-rot/brown-rot paradigm for wood decay fungi.</title>
        <authorList>
            <person name="Riley R."/>
            <person name="Salamov A.A."/>
            <person name="Brown D.W."/>
            <person name="Nagy L.G."/>
            <person name="Floudas D."/>
            <person name="Held B.W."/>
            <person name="Levasseur A."/>
            <person name="Lombard V."/>
            <person name="Morin E."/>
            <person name="Otillar R."/>
            <person name="Lindquist E.A."/>
            <person name="Sun H."/>
            <person name="LaButti K.M."/>
            <person name="Schmutz J."/>
            <person name="Jabbour D."/>
            <person name="Luo H."/>
            <person name="Baker S.E."/>
            <person name="Pisabarro A.G."/>
            <person name="Walton J.D."/>
            <person name="Blanchette R.A."/>
            <person name="Henrissat B."/>
            <person name="Martin F."/>
            <person name="Cullen D."/>
            <person name="Hibbett D.S."/>
            <person name="Grigoriev I.V."/>
        </authorList>
    </citation>
    <scope>NUCLEOTIDE SEQUENCE [LARGE SCALE GENOMIC DNA]</scope>
    <source>
        <strain evidence="2">CBS 339.88</strain>
    </source>
</reference>
<evidence type="ECO:0000313" key="2">
    <source>
        <dbReference type="Proteomes" id="UP000027222"/>
    </source>
</evidence>
<keyword evidence="2" id="KW-1185">Reference proteome</keyword>
<protein>
    <submittedName>
        <fullName evidence="1">Uncharacterized protein</fullName>
    </submittedName>
</protein>
<gene>
    <name evidence="1" type="ORF">GALMADRAFT_209217</name>
</gene>
<name>A0A067TIP1_GALM3</name>
<organism evidence="1 2">
    <name type="scientific">Galerina marginata (strain CBS 339.88)</name>
    <dbReference type="NCBI Taxonomy" id="685588"/>
    <lineage>
        <taxon>Eukaryota</taxon>
        <taxon>Fungi</taxon>
        <taxon>Dikarya</taxon>
        <taxon>Basidiomycota</taxon>
        <taxon>Agaricomycotina</taxon>
        <taxon>Agaricomycetes</taxon>
        <taxon>Agaricomycetidae</taxon>
        <taxon>Agaricales</taxon>
        <taxon>Agaricineae</taxon>
        <taxon>Strophariaceae</taxon>
        <taxon>Galerina</taxon>
    </lineage>
</organism>
<dbReference type="HOGENOM" id="CLU_1475277_0_0_1"/>
<sequence>MSSIGRKLGRKYVHHDRIRLTVSAATSPRLNLHIDVMSKSSWPHFWVVGMSSRHVGVLWRELVHAIKSRPWGDSKGFQWKIKGSVGTSKISMSALGETTAKRYTTHELYSTCLEKGIPILRKYFCCRNIGETISYRWNEICGTLAQDPRAKELAWASLTTGSASLNREQDEEDVNVRLSPNQL</sequence>
<evidence type="ECO:0000313" key="1">
    <source>
        <dbReference type="EMBL" id="KDR78838.1"/>
    </source>
</evidence>
<dbReference type="AlphaFoldDB" id="A0A067TIP1"/>
<dbReference type="Proteomes" id="UP000027222">
    <property type="component" value="Unassembled WGS sequence"/>
</dbReference>
<dbReference type="EMBL" id="KL142374">
    <property type="protein sequence ID" value="KDR78838.1"/>
    <property type="molecule type" value="Genomic_DNA"/>
</dbReference>
<proteinExistence type="predicted"/>
<accession>A0A067TIP1</accession>